<keyword evidence="2" id="KW-1185">Reference proteome</keyword>
<dbReference type="EMBL" id="CP120629">
    <property type="protein sequence ID" value="WEW59574.1"/>
    <property type="molecule type" value="Genomic_DNA"/>
</dbReference>
<gene>
    <name evidence="1" type="ORF">PRK78_005048</name>
</gene>
<reference evidence="1" key="1">
    <citation type="submission" date="2023-03" db="EMBL/GenBank/DDBJ databases">
        <title>Emydomyces testavorans Genome Sequence.</title>
        <authorList>
            <person name="Hoyer L."/>
        </authorList>
    </citation>
    <scope>NUCLEOTIDE SEQUENCE</scope>
    <source>
        <strain evidence="1">16-2883</strain>
    </source>
</reference>
<evidence type="ECO:0000313" key="2">
    <source>
        <dbReference type="Proteomes" id="UP001219355"/>
    </source>
</evidence>
<name>A0AAF0DIT1_9EURO</name>
<organism evidence="1 2">
    <name type="scientific">Emydomyces testavorans</name>
    <dbReference type="NCBI Taxonomy" id="2070801"/>
    <lineage>
        <taxon>Eukaryota</taxon>
        <taxon>Fungi</taxon>
        <taxon>Dikarya</taxon>
        <taxon>Ascomycota</taxon>
        <taxon>Pezizomycotina</taxon>
        <taxon>Eurotiomycetes</taxon>
        <taxon>Eurotiomycetidae</taxon>
        <taxon>Onygenales</taxon>
        <taxon>Nannizziopsiaceae</taxon>
        <taxon>Emydomyces</taxon>
    </lineage>
</organism>
<sequence length="473" mass="54571">MNEEVVYITEWKKNVDCYIQLTQHCREAGYATYGRRQYHWGNIIFIIDDAEQTYIGASLWFGPIKSFSRHRGGTRFCLFASYGDPEHGATDYLPAVTRPVFAPFQRVSLIPSAVPDPWGPPSNIALFYNVEEFSDVVGRFCASPERNFTFDSAAQEFIYLLTDGHPGSVSSLLLYIQNYHQQTLKELSTFVIELPGVLKSLEDRAKLFGFLESFPVGKSQPFPDFRLVARDREVVATFLRVLQDGSVEFKKDDKSLQHCIRNGWLQTDRLSDESIVCMYPSNLHARYVEHQLGEMDSKPFPFEKYQDLEMLCIAVIKRFSRLILGKTRDGHGVGPSGKQRPVESAFQDEFYRSFWSELGIGIGICSEWGARSDGSIGFFIPKAGWHIQLLREGDRIPEHCYRFQPDGQYHPRIQDGTMKDWLILDCRHSQPSTKYPNEKRLWRLVFDSDYSTVHTLDCENREKVPRFHLANHQ</sequence>
<evidence type="ECO:0000313" key="1">
    <source>
        <dbReference type="EMBL" id="WEW59574.1"/>
    </source>
</evidence>
<proteinExistence type="predicted"/>
<dbReference type="AlphaFoldDB" id="A0AAF0DIT1"/>
<protein>
    <submittedName>
        <fullName evidence="1">Uncharacterized protein</fullName>
    </submittedName>
</protein>
<accession>A0AAF0DIT1</accession>
<dbReference type="Proteomes" id="UP001219355">
    <property type="component" value="Chromosome 3"/>
</dbReference>